<accession>A0A7W6CLJ4</accession>
<dbReference type="InterPro" id="IPR025405">
    <property type="entry name" value="DUF4131"/>
</dbReference>
<evidence type="ECO:0000256" key="1">
    <source>
        <dbReference type="ARBA" id="ARBA00004651"/>
    </source>
</evidence>
<dbReference type="Pfam" id="PF13567">
    <property type="entry name" value="DUF4131"/>
    <property type="match status" value="1"/>
</dbReference>
<evidence type="ECO:0000256" key="5">
    <source>
        <dbReference type="ARBA" id="ARBA00023136"/>
    </source>
</evidence>
<feature type="transmembrane region" description="Helical" evidence="7">
    <location>
        <begin position="31"/>
        <end position="48"/>
    </location>
</feature>
<feature type="transmembrane region" description="Helical" evidence="7">
    <location>
        <begin position="426"/>
        <end position="448"/>
    </location>
</feature>
<dbReference type="PANTHER" id="PTHR30619:SF1">
    <property type="entry name" value="RECOMBINATION PROTEIN 2"/>
    <property type="match status" value="1"/>
</dbReference>
<keyword evidence="3 7" id="KW-0812">Transmembrane</keyword>
<evidence type="ECO:0000256" key="6">
    <source>
        <dbReference type="SAM" id="MobiDB-lite"/>
    </source>
</evidence>
<feature type="transmembrane region" description="Helical" evidence="7">
    <location>
        <begin position="480"/>
        <end position="503"/>
    </location>
</feature>
<evidence type="ECO:0000259" key="9">
    <source>
        <dbReference type="Pfam" id="PF13567"/>
    </source>
</evidence>
<feature type="transmembrane region" description="Helical" evidence="7">
    <location>
        <begin position="248"/>
        <end position="271"/>
    </location>
</feature>
<protein>
    <submittedName>
        <fullName evidence="10">Competence protein ComEC</fullName>
    </submittedName>
</protein>
<name>A0A7W6CLJ4_9SPHN</name>
<feature type="transmembrane region" description="Helical" evidence="7">
    <location>
        <begin position="7"/>
        <end position="25"/>
    </location>
</feature>
<keyword evidence="2" id="KW-1003">Cell membrane</keyword>
<feature type="transmembrane region" description="Helical" evidence="7">
    <location>
        <begin position="455"/>
        <end position="474"/>
    </location>
</feature>
<gene>
    <name evidence="10" type="ORF">GGR38_002143</name>
</gene>
<sequence>MAAGPTLAPWLAVGMAAGVAGWFFLGDDRQWMLLIILCLLAALAGGLIPRRDGRFLCLSRAIVSLALAIALGCALVWGKSTLVGTPAIPGPMVLDMRAVVLERQELTAQSRIRLVVGLRVPGADRAIKARISLKANDLAPAAREGSVVRLRARLFPPAPPRLPGGYDFARAAWFEGYAATGSALGPVQVESQGVESGLAPWRHALSAHVRAAVPGSAGGMAAAFASGERGGITPADEAAMRDAGLTHLLSVSGLHVSAVVAATYFLALRLLGLWPWLVLRVRLPVLASGMGGLAAVGYTLLTGAEVPTVRSCLGALLALAAVAAGRRPFSMRLLALAAGFVMLLWPEAVVGPSFQMSFGSVLAIVALHEAAPVRAFLTRRQEGWWIRLGRDLAMLLLTGLVIELALMPVAFFHFHRAGIYGSLANLVAIPLTTFVSMPLIGAGLACDLIGAGAPFWHFCGWSLDALLAMARWVAARPDAVAQLPVMGGAAYAFMVLGMLWLALWRGNVRFLGLVPALAGCLWLALLTPPDVLITGDGRQLGLIDPQSRQLLILGQGRSTYARDMMQEAMGGSGEAMPIEQWRGAECNESFCRITIRQGGRDWRILAARGGGMVEERAMTAACAYVDIVVSRVALLPSCRPRLLKADEPLLYRTGGIALYLAQGRIVTVAQSQGQHPWWRAPSLKPQEEAIKPPPAISPDQ</sequence>
<comment type="caution">
    <text evidence="10">The sequence shown here is derived from an EMBL/GenBank/DDBJ whole genome shotgun (WGS) entry which is preliminary data.</text>
</comment>
<evidence type="ECO:0000256" key="3">
    <source>
        <dbReference type="ARBA" id="ARBA00022692"/>
    </source>
</evidence>
<keyword evidence="5 7" id="KW-0472">Membrane</keyword>
<keyword evidence="11" id="KW-1185">Reference proteome</keyword>
<evidence type="ECO:0000313" key="10">
    <source>
        <dbReference type="EMBL" id="MBB3955191.1"/>
    </source>
</evidence>
<dbReference type="Proteomes" id="UP000548867">
    <property type="component" value="Unassembled WGS sequence"/>
</dbReference>
<feature type="transmembrane region" description="Helical" evidence="7">
    <location>
        <begin position="354"/>
        <end position="371"/>
    </location>
</feature>
<proteinExistence type="predicted"/>
<reference evidence="10 11" key="1">
    <citation type="submission" date="2020-08" db="EMBL/GenBank/DDBJ databases">
        <title>Genomic Encyclopedia of Type Strains, Phase IV (KMG-IV): sequencing the most valuable type-strain genomes for metagenomic binning, comparative biology and taxonomic classification.</title>
        <authorList>
            <person name="Goeker M."/>
        </authorList>
    </citation>
    <scope>NUCLEOTIDE SEQUENCE [LARGE SCALE GENOMIC DNA]</scope>
    <source>
        <strain evidence="10 11">DSM 27057</strain>
    </source>
</reference>
<feature type="transmembrane region" description="Helical" evidence="7">
    <location>
        <begin position="510"/>
        <end position="528"/>
    </location>
</feature>
<evidence type="ECO:0000256" key="4">
    <source>
        <dbReference type="ARBA" id="ARBA00022989"/>
    </source>
</evidence>
<dbReference type="PANTHER" id="PTHR30619">
    <property type="entry name" value="DNA INTERNALIZATION/COMPETENCE PROTEIN COMEC/REC2"/>
    <property type="match status" value="1"/>
</dbReference>
<feature type="transmembrane region" description="Helical" evidence="7">
    <location>
        <begin position="331"/>
        <end position="348"/>
    </location>
</feature>
<dbReference type="EMBL" id="JACIDX010000007">
    <property type="protein sequence ID" value="MBB3955191.1"/>
    <property type="molecule type" value="Genomic_DNA"/>
</dbReference>
<feature type="transmembrane region" description="Helical" evidence="7">
    <location>
        <begin position="392"/>
        <end position="414"/>
    </location>
</feature>
<feature type="domain" description="ComEC/Rec2-related protein" evidence="8">
    <location>
        <begin position="226"/>
        <end position="505"/>
    </location>
</feature>
<feature type="region of interest" description="Disordered" evidence="6">
    <location>
        <begin position="678"/>
        <end position="700"/>
    </location>
</feature>
<comment type="subcellular location">
    <subcellularLocation>
        <location evidence="1">Cell membrane</location>
        <topology evidence="1">Multi-pass membrane protein</topology>
    </subcellularLocation>
</comment>
<feature type="compositionally biased region" description="Pro residues" evidence="6">
    <location>
        <begin position="691"/>
        <end position="700"/>
    </location>
</feature>
<keyword evidence="4 7" id="KW-1133">Transmembrane helix</keyword>
<evidence type="ECO:0000313" key="11">
    <source>
        <dbReference type="Proteomes" id="UP000548867"/>
    </source>
</evidence>
<organism evidence="10 11">
    <name type="scientific">Novosphingobium sediminicola</name>
    <dbReference type="NCBI Taxonomy" id="563162"/>
    <lineage>
        <taxon>Bacteria</taxon>
        <taxon>Pseudomonadati</taxon>
        <taxon>Pseudomonadota</taxon>
        <taxon>Alphaproteobacteria</taxon>
        <taxon>Sphingomonadales</taxon>
        <taxon>Sphingomonadaceae</taxon>
        <taxon>Novosphingobium</taxon>
    </lineage>
</organism>
<evidence type="ECO:0000256" key="2">
    <source>
        <dbReference type="ARBA" id="ARBA00022475"/>
    </source>
</evidence>
<evidence type="ECO:0000259" key="8">
    <source>
        <dbReference type="Pfam" id="PF03772"/>
    </source>
</evidence>
<dbReference type="Pfam" id="PF03772">
    <property type="entry name" value="Competence"/>
    <property type="match status" value="1"/>
</dbReference>
<dbReference type="GO" id="GO:0005886">
    <property type="term" value="C:plasma membrane"/>
    <property type="evidence" value="ECO:0007669"/>
    <property type="project" value="UniProtKB-SubCell"/>
</dbReference>
<dbReference type="InterPro" id="IPR052159">
    <property type="entry name" value="Competence_DNA_uptake"/>
</dbReference>
<dbReference type="InterPro" id="IPR004477">
    <property type="entry name" value="ComEC_N"/>
</dbReference>
<dbReference type="AlphaFoldDB" id="A0A7W6CLJ4"/>
<feature type="transmembrane region" description="Helical" evidence="7">
    <location>
        <begin position="283"/>
        <end position="301"/>
    </location>
</feature>
<feature type="transmembrane region" description="Helical" evidence="7">
    <location>
        <begin position="55"/>
        <end position="77"/>
    </location>
</feature>
<evidence type="ECO:0000256" key="7">
    <source>
        <dbReference type="SAM" id="Phobius"/>
    </source>
</evidence>
<dbReference type="NCBIfam" id="TIGR00360">
    <property type="entry name" value="ComEC_N-term"/>
    <property type="match status" value="1"/>
</dbReference>
<feature type="domain" description="DUF4131" evidence="9">
    <location>
        <begin position="31"/>
        <end position="186"/>
    </location>
</feature>